<dbReference type="Proteomes" id="UP000515204">
    <property type="component" value="Unplaced"/>
</dbReference>
<keyword evidence="6 11" id="KW-0349">Heme</keyword>
<dbReference type="InterPro" id="IPR001128">
    <property type="entry name" value="Cyt_P450"/>
</dbReference>
<evidence type="ECO:0000256" key="11">
    <source>
        <dbReference type="PIRSR" id="PIRSR602403-1"/>
    </source>
</evidence>
<dbReference type="PROSITE" id="PS00086">
    <property type="entry name" value="CYTOCHROME_P450"/>
    <property type="match status" value="1"/>
</dbReference>
<dbReference type="SUPFAM" id="SSF48264">
    <property type="entry name" value="Cytochrome P450"/>
    <property type="match status" value="1"/>
</dbReference>
<accession>A0A6P3Y822</accession>
<evidence type="ECO:0000256" key="4">
    <source>
        <dbReference type="ARBA" id="ARBA00004406"/>
    </source>
</evidence>
<dbReference type="Pfam" id="PF00067">
    <property type="entry name" value="p450"/>
    <property type="match status" value="1"/>
</dbReference>
<sequence length="182" mass="20980">ARVHEEMDSIFLDSDRQCTFVDTVNMKYLERVILETLRLFPAIPIFGRKLNKDVRIVTGNYVIPKDATIVIVPFLVHRAEKYYPNPLVFNPDNFLPDKMQQRNPYAYIPFSAGPRSCLGRKYAMLKMKILLSTILRKYRIISNVAYQEFPLLAEITLKRGDGFNVKIESRKTASQTGDTISS</sequence>
<comment type="subcellular location">
    <subcellularLocation>
        <location evidence="4">Endoplasmic reticulum membrane</location>
        <topology evidence="4">Peripheral membrane protein</topology>
    </subcellularLocation>
    <subcellularLocation>
        <location evidence="3">Microsome membrane</location>
        <topology evidence="3">Peripheral membrane protein</topology>
    </subcellularLocation>
</comment>
<evidence type="ECO:0000256" key="9">
    <source>
        <dbReference type="ARBA" id="ARBA00023004"/>
    </source>
</evidence>
<evidence type="ECO:0000313" key="14">
    <source>
        <dbReference type="RefSeq" id="XP_014487181.1"/>
    </source>
</evidence>
<dbReference type="GO" id="GO:0005789">
    <property type="term" value="C:endoplasmic reticulum membrane"/>
    <property type="evidence" value="ECO:0007669"/>
    <property type="project" value="UniProtKB-SubCell"/>
</dbReference>
<protein>
    <submittedName>
        <fullName evidence="14">Cytochrome P450 4g15-like</fullName>
    </submittedName>
</protein>
<feature type="binding site" description="axial binding residue" evidence="11">
    <location>
        <position position="117"/>
    </location>
    <ligand>
        <name>heme</name>
        <dbReference type="ChEBI" id="CHEBI:30413"/>
    </ligand>
    <ligandPart>
        <name>Fe</name>
        <dbReference type="ChEBI" id="CHEBI:18248"/>
    </ligandPart>
</feature>
<dbReference type="AlphaFoldDB" id="A0A6P3Y822"/>
<comment type="similarity">
    <text evidence="5 12">Belongs to the cytochrome P450 family.</text>
</comment>
<dbReference type="RefSeq" id="XP_014487181.1">
    <property type="nucleotide sequence ID" value="XM_014631695.1"/>
</dbReference>
<dbReference type="PANTHER" id="PTHR24291:SF106">
    <property type="entry name" value="CYTOCHROME P450 4G1-RELATED"/>
    <property type="match status" value="1"/>
</dbReference>
<evidence type="ECO:0000256" key="2">
    <source>
        <dbReference type="ARBA" id="ARBA00003690"/>
    </source>
</evidence>
<dbReference type="GO" id="GO:0020037">
    <property type="term" value="F:heme binding"/>
    <property type="evidence" value="ECO:0007669"/>
    <property type="project" value="InterPro"/>
</dbReference>
<evidence type="ECO:0000256" key="10">
    <source>
        <dbReference type="ARBA" id="ARBA00023033"/>
    </source>
</evidence>
<dbReference type="GO" id="GO:0005506">
    <property type="term" value="F:iron ion binding"/>
    <property type="evidence" value="ECO:0007669"/>
    <property type="project" value="InterPro"/>
</dbReference>
<dbReference type="Gene3D" id="1.10.630.10">
    <property type="entry name" value="Cytochrome P450"/>
    <property type="match status" value="1"/>
</dbReference>
<evidence type="ECO:0000256" key="1">
    <source>
        <dbReference type="ARBA" id="ARBA00001971"/>
    </source>
</evidence>
<gene>
    <name evidence="14" type="primary">LOC106750972</name>
</gene>
<dbReference type="InterPro" id="IPR036396">
    <property type="entry name" value="Cyt_P450_sf"/>
</dbReference>
<proteinExistence type="inferred from homology"/>
<dbReference type="PRINTS" id="PR00385">
    <property type="entry name" value="P450"/>
</dbReference>
<keyword evidence="13" id="KW-1185">Reference proteome</keyword>
<dbReference type="GO" id="GO:0016705">
    <property type="term" value="F:oxidoreductase activity, acting on paired donors, with incorporation or reduction of molecular oxygen"/>
    <property type="evidence" value="ECO:0007669"/>
    <property type="project" value="InterPro"/>
</dbReference>
<organism evidence="13 14">
    <name type="scientific">Dinoponera quadriceps</name>
    <name type="common">South American ant</name>
    <dbReference type="NCBI Taxonomy" id="609295"/>
    <lineage>
        <taxon>Eukaryota</taxon>
        <taxon>Metazoa</taxon>
        <taxon>Ecdysozoa</taxon>
        <taxon>Arthropoda</taxon>
        <taxon>Hexapoda</taxon>
        <taxon>Insecta</taxon>
        <taxon>Pterygota</taxon>
        <taxon>Neoptera</taxon>
        <taxon>Endopterygota</taxon>
        <taxon>Hymenoptera</taxon>
        <taxon>Apocrita</taxon>
        <taxon>Aculeata</taxon>
        <taxon>Formicoidea</taxon>
        <taxon>Formicidae</taxon>
        <taxon>Ponerinae</taxon>
        <taxon>Ponerini</taxon>
        <taxon>Dinoponera</taxon>
    </lineage>
</organism>
<evidence type="ECO:0000256" key="5">
    <source>
        <dbReference type="ARBA" id="ARBA00010617"/>
    </source>
</evidence>
<reference evidence="14" key="1">
    <citation type="submission" date="2025-08" db="UniProtKB">
        <authorList>
            <consortium name="RefSeq"/>
        </authorList>
    </citation>
    <scope>IDENTIFICATION</scope>
</reference>
<evidence type="ECO:0000256" key="6">
    <source>
        <dbReference type="ARBA" id="ARBA00022617"/>
    </source>
</evidence>
<dbReference type="OrthoDB" id="1470350at2759"/>
<dbReference type="PRINTS" id="PR00465">
    <property type="entry name" value="EP450IV"/>
</dbReference>
<dbReference type="InterPro" id="IPR002403">
    <property type="entry name" value="Cyt_P450_E_grp-IV"/>
</dbReference>
<dbReference type="GeneID" id="106750972"/>
<keyword evidence="8 12" id="KW-0560">Oxidoreductase</keyword>
<keyword evidence="9 11" id="KW-0408">Iron</keyword>
<feature type="non-terminal residue" evidence="14">
    <location>
        <position position="1"/>
    </location>
</feature>
<dbReference type="GO" id="GO:0004497">
    <property type="term" value="F:monooxygenase activity"/>
    <property type="evidence" value="ECO:0007669"/>
    <property type="project" value="UniProtKB-KW"/>
</dbReference>
<dbReference type="InterPro" id="IPR050196">
    <property type="entry name" value="Cytochrome_P450_Monoox"/>
</dbReference>
<name>A0A6P3Y822_DINQU</name>
<evidence type="ECO:0000256" key="3">
    <source>
        <dbReference type="ARBA" id="ARBA00004174"/>
    </source>
</evidence>
<keyword evidence="10 12" id="KW-0503">Monooxygenase</keyword>
<evidence type="ECO:0000313" key="13">
    <source>
        <dbReference type="Proteomes" id="UP000515204"/>
    </source>
</evidence>
<dbReference type="InterPro" id="IPR017972">
    <property type="entry name" value="Cyt_P450_CS"/>
</dbReference>
<comment type="function">
    <text evidence="2">May be involved in the metabolism of insect hormones and in the breakdown of synthetic insecticides.</text>
</comment>
<dbReference type="PANTHER" id="PTHR24291">
    <property type="entry name" value="CYTOCHROME P450 FAMILY 4"/>
    <property type="match status" value="1"/>
</dbReference>
<comment type="cofactor">
    <cofactor evidence="1 11">
        <name>heme</name>
        <dbReference type="ChEBI" id="CHEBI:30413"/>
    </cofactor>
</comment>
<evidence type="ECO:0000256" key="8">
    <source>
        <dbReference type="ARBA" id="ARBA00023002"/>
    </source>
</evidence>
<evidence type="ECO:0000256" key="7">
    <source>
        <dbReference type="ARBA" id="ARBA00022723"/>
    </source>
</evidence>
<keyword evidence="7 11" id="KW-0479">Metal-binding</keyword>
<dbReference type="KEGG" id="dqu:106750972"/>
<evidence type="ECO:0000256" key="12">
    <source>
        <dbReference type="RuleBase" id="RU000461"/>
    </source>
</evidence>